<dbReference type="SUPFAM" id="SSF51905">
    <property type="entry name" value="FAD/NAD(P)-binding domain"/>
    <property type="match status" value="1"/>
</dbReference>
<comment type="cofactor">
    <cofactor evidence="1 5">
        <name>FAD</name>
        <dbReference type="ChEBI" id="CHEBI:57692"/>
    </cofactor>
</comment>
<dbReference type="GO" id="GO:0019285">
    <property type="term" value="P:glycine betaine biosynthetic process from choline"/>
    <property type="evidence" value="ECO:0007669"/>
    <property type="project" value="TreeGrafter"/>
</dbReference>
<comment type="similarity">
    <text evidence="2 6">Belongs to the GMC oxidoreductase family.</text>
</comment>
<feature type="domain" description="Glucose-methanol-choline oxidoreductase N-terminal" evidence="9">
    <location>
        <begin position="255"/>
        <end position="269"/>
    </location>
</feature>
<evidence type="ECO:0000256" key="6">
    <source>
        <dbReference type="RuleBase" id="RU003968"/>
    </source>
</evidence>
<feature type="region of interest" description="Disordered" evidence="7">
    <location>
        <begin position="132"/>
        <end position="152"/>
    </location>
</feature>
<evidence type="ECO:0000259" key="9">
    <source>
        <dbReference type="PROSITE" id="PS00624"/>
    </source>
</evidence>
<dbReference type="GO" id="GO:0016020">
    <property type="term" value="C:membrane"/>
    <property type="evidence" value="ECO:0007669"/>
    <property type="project" value="TreeGrafter"/>
</dbReference>
<dbReference type="EC" id="1.1.99.1" evidence="10"/>
<gene>
    <name evidence="10" type="ORF">PH603_06565</name>
</gene>
<dbReference type="PROSITE" id="PS00623">
    <property type="entry name" value="GMC_OXRED_1"/>
    <property type="match status" value="1"/>
</dbReference>
<dbReference type="KEGG" id="gso:PH603_06565"/>
<keyword evidence="3 6" id="KW-0285">Flavoprotein</keyword>
<reference evidence="10" key="1">
    <citation type="submission" date="2023-01" db="EMBL/GenBank/DDBJ databases">
        <title>The genome sequence of Kordiimonadaceae bacterium 6D33.</title>
        <authorList>
            <person name="Liu Y."/>
        </authorList>
    </citation>
    <scope>NUCLEOTIDE SEQUENCE</scope>
    <source>
        <strain evidence="10">6D33</strain>
    </source>
</reference>
<dbReference type="EMBL" id="CP116805">
    <property type="protein sequence ID" value="WCL55420.1"/>
    <property type="molecule type" value="Genomic_DNA"/>
</dbReference>
<evidence type="ECO:0000313" key="10">
    <source>
        <dbReference type="EMBL" id="WCL55420.1"/>
    </source>
</evidence>
<evidence type="ECO:0000313" key="11">
    <source>
        <dbReference type="Proteomes" id="UP001217500"/>
    </source>
</evidence>
<dbReference type="Gene3D" id="3.50.50.60">
    <property type="entry name" value="FAD/NAD(P)-binding domain"/>
    <property type="match status" value="1"/>
</dbReference>
<dbReference type="InterPro" id="IPR012132">
    <property type="entry name" value="GMC_OxRdtase"/>
</dbReference>
<dbReference type="GO" id="GO:0008812">
    <property type="term" value="F:choline dehydrogenase activity"/>
    <property type="evidence" value="ECO:0007669"/>
    <property type="project" value="UniProtKB-EC"/>
</dbReference>
<evidence type="ECO:0000256" key="5">
    <source>
        <dbReference type="PIRSR" id="PIRSR000137-2"/>
    </source>
</evidence>
<protein>
    <submittedName>
        <fullName evidence="10">Choline dehydrogenase</fullName>
        <ecNumber evidence="10">1.1.99.1</ecNumber>
    </submittedName>
</protein>
<feature type="domain" description="Glucose-methanol-choline oxidoreductase N-terminal" evidence="8">
    <location>
        <begin position="83"/>
        <end position="106"/>
    </location>
</feature>
<dbReference type="SUPFAM" id="SSF54373">
    <property type="entry name" value="FAD-linked reductases, C-terminal domain"/>
    <property type="match status" value="1"/>
</dbReference>
<dbReference type="InterPro" id="IPR007867">
    <property type="entry name" value="GMC_OxRtase_C"/>
</dbReference>
<proteinExistence type="inferred from homology"/>
<dbReference type="InterPro" id="IPR036188">
    <property type="entry name" value="FAD/NAD-bd_sf"/>
</dbReference>
<organism evidence="10 11">
    <name type="scientific">Gimibacter soli</name>
    <dbReference type="NCBI Taxonomy" id="3024400"/>
    <lineage>
        <taxon>Bacteria</taxon>
        <taxon>Pseudomonadati</taxon>
        <taxon>Pseudomonadota</taxon>
        <taxon>Alphaproteobacteria</taxon>
        <taxon>Kordiimonadales</taxon>
        <taxon>Temperatibacteraceae</taxon>
        <taxon>Gimibacter</taxon>
    </lineage>
</organism>
<evidence type="ECO:0000256" key="7">
    <source>
        <dbReference type="SAM" id="MobiDB-lite"/>
    </source>
</evidence>
<name>A0AAE9XU84_9PROT</name>
<dbReference type="PROSITE" id="PS00624">
    <property type="entry name" value="GMC_OXRED_2"/>
    <property type="match status" value="1"/>
</dbReference>
<dbReference type="Pfam" id="PF05199">
    <property type="entry name" value="GMC_oxred_C"/>
    <property type="match status" value="1"/>
</dbReference>
<dbReference type="AlphaFoldDB" id="A0AAE9XU84"/>
<evidence type="ECO:0000256" key="4">
    <source>
        <dbReference type="ARBA" id="ARBA00022827"/>
    </source>
</evidence>
<evidence type="ECO:0000256" key="1">
    <source>
        <dbReference type="ARBA" id="ARBA00001974"/>
    </source>
</evidence>
<keyword evidence="10" id="KW-0560">Oxidoreductase</keyword>
<sequence length="538" mass="58467">MTDKTFDFIIVGAGSAGCTIAARLSEVASFNVLLIEAGKASGGLKVAMPAMIAEVVPPCDINWSYWTEPQKALNGRKLFWPRGKVVGGSSAINGMLYVRGHARDYDEWAQAGCTGWTWEKVLPYFLKSEGSDRPAGEYHSTDGPLKTTQRTSTHPLNDAFVEASKQMGLPQTDDFNGPQQEGIGPYDQTIHDGRRMTVARAYLETAKDRPNLTILSEAQVRRVVFDGKRATGVELSRNGKVETYTAAREVVLAGGAINSPQLLQLSGVGNPDDIKPHGIEVVHALKGVGKNMQDHLDINVNAHLKDPISMMRYQKPVAGLIEMAKWFLHKPGALSDCVTPVGAFLKTDKALERPDIQFHIMLAMADVPHGFEKPHEHGMGIHMCQLRPHSRGTIGLQSADPLAPAKIDPGYLSEAEDLRVMREGVKLVRRMYRQPALAAFISREKDPWHGIDIDDDAGTEAAIRDLAETIYHPVGTCAMGPTDNATSVVDPDLKVVGLAGVRVADASVMPRLIGGNTNAPTIMIAERCADIIKAAYRA</sequence>
<dbReference type="Gene3D" id="3.30.560.10">
    <property type="entry name" value="Glucose Oxidase, domain 3"/>
    <property type="match status" value="1"/>
</dbReference>
<accession>A0AAE9XU84</accession>
<evidence type="ECO:0000256" key="2">
    <source>
        <dbReference type="ARBA" id="ARBA00010790"/>
    </source>
</evidence>
<evidence type="ECO:0000259" key="8">
    <source>
        <dbReference type="PROSITE" id="PS00623"/>
    </source>
</evidence>
<dbReference type="InterPro" id="IPR000172">
    <property type="entry name" value="GMC_OxRdtase_N"/>
</dbReference>
<dbReference type="PROSITE" id="PS51257">
    <property type="entry name" value="PROKAR_LIPOPROTEIN"/>
    <property type="match status" value="1"/>
</dbReference>
<keyword evidence="11" id="KW-1185">Reference proteome</keyword>
<dbReference type="PIRSF" id="PIRSF000137">
    <property type="entry name" value="Alcohol_oxidase"/>
    <property type="match status" value="1"/>
</dbReference>
<evidence type="ECO:0000256" key="3">
    <source>
        <dbReference type="ARBA" id="ARBA00022630"/>
    </source>
</evidence>
<feature type="binding site" evidence="5">
    <location>
        <position position="85"/>
    </location>
    <ligand>
        <name>FAD</name>
        <dbReference type="ChEBI" id="CHEBI:57692"/>
    </ligand>
</feature>
<dbReference type="Pfam" id="PF00732">
    <property type="entry name" value="GMC_oxred_N"/>
    <property type="match status" value="1"/>
</dbReference>
<dbReference type="Proteomes" id="UP001217500">
    <property type="component" value="Chromosome"/>
</dbReference>
<dbReference type="RefSeq" id="WP_289505230.1">
    <property type="nucleotide sequence ID" value="NZ_CP116805.1"/>
</dbReference>
<dbReference type="GO" id="GO:0050660">
    <property type="term" value="F:flavin adenine dinucleotide binding"/>
    <property type="evidence" value="ECO:0007669"/>
    <property type="project" value="InterPro"/>
</dbReference>
<feature type="binding site" evidence="5">
    <location>
        <position position="220"/>
    </location>
    <ligand>
        <name>FAD</name>
        <dbReference type="ChEBI" id="CHEBI:57692"/>
    </ligand>
</feature>
<dbReference type="NCBIfam" id="NF002550">
    <property type="entry name" value="PRK02106.1"/>
    <property type="match status" value="1"/>
</dbReference>
<keyword evidence="4 5" id="KW-0274">FAD</keyword>
<dbReference type="PANTHER" id="PTHR11552:SF147">
    <property type="entry name" value="CHOLINE DEHYDROGENASE, MITOCHONDRIAL"/>
    <property type="match status" value="1"/>
</dbReference>
<dbReference type="PANTHER" id="PTHR11552">
    <property type="entry name" value="GLUCOSE-METHANOL-CHOLINE GMC OXIDOREDUCTASE"/>
    <property type="match status" value="1"/>
</dbReference>